<feature type="region of interest" description="Disordered" evidence="1">
    <location>
        <begin position="206"/>
        <end position="283"/>
    </location>
</feature>
<feature type="region of interest" description="Disordered" evidence="1">
    <location>
        <begin position="1"/>
        <end position="86"/>
    </location>
</feature>
<feature type="compositionally biased region" description="Pro residues" evidence="1">
    <location>
        <begin position="241"/>
        <end position="253"/>
    </location>
</feature>
<dbReference type="PANTHER" id="PTHR23349:SF58">
    <property type="entry name" value="TRANSCRIPTION FACTOR 23"/>
    <property type="match status" value="1"/>
</dbReference>
<dbReference type="GO" id="GO:0000981">
    <property type="term" value="F:DNA-binding transcription factor activity, RNA polymerase II-specific"/>
    <property type="evidence" value="ECO:0007669"/>
    <property type="project" value="TreeGrafter"/>
</dbReference>
<dbReference type="Ensembl" id="ENSFTIT00000011859.1">
    <property type="protein sequence ID" value="ENSFTIP00000011365.1"/>
    <property type="gene ID" value="ENSFTIG00000007609.1"/>
</dbReference>
<dbReference type="Pfam" id="PF00010">
    <property type="entry name" value="HLH"/>
    <property type="match status" value="1"/>
</dbReference>
<accession>A0A8C4UCZ1</accession>
<dbReference type="SUPFAM" id="SSF47459">
    <property type="entry name" value="HLH, helix-loop-helix DNA-binding domain"/>
    <property type="match status" value="1"/>
</dbReference>
<dbReference type="InterPro" id="IPR036638">
    <property type="entry name" value="HLH_DNA-bd_sf"/>
</dbReference>
<dbReference type="Proteomes" id="UP000694562">
    <property type="component" value="Unplaced"/>
</dbReference>
<evidence type="ECO:0000259" key="2">
    <source>
        <dbReference type="PROSITE" id="PS50888"/>
    </source>
</evidence>
<keyword evidence="4" id="KW-1185">Reference proteome</keyword>
<dbReference type="GO" id="GO:0032502">
    <property type="term" value="P:developmental process"/>
    <property type="evidence" value="ECO:0007669"/>
    <property type="project" value="TreeGrafter"/>
</dbReference>
<dbReference type="OrthoDB" id="9398269at2759"/>
<feature type="compositionally biased region" description="Polar residues" evidence="1">
    <location>
        <begin position="222"/>
        <end position="231"/>
    </location>
</feature>
<proteinExistence type="predicted"/>
<feature type="compositionally biased region" description="Low complexity" evidence="1">
    <location>
        <begin position="9"/>
        <end position="21"/>
    </location>
</feature>
<dbReference type="AlphaFoldDB" id="A0A8C4UCZ1"/>
<dbReference type="PANTHER" id="PTHR23349">
    <property type="entry name" value="BASIC HELIX-LOOP-HELIX TRANSCRIPTION FACTOR, TWIST"/>
    <property type="match status" value="1"/>
</dbReference>
<dbReference type="PROSITE" id="PS50888">
    <property type="entry name" value="BHLH"/>
    <property type="match status" value="1"/>
</dbReference>
<dbReference type="InterPro" id="IPR011598">
    <property type="entry name" value="bHLH_dom"/>
</dbReference>
<dbReference type="SMART" id="SM00353">
    <property type="entry name" value="HLH"/>
    <property type="match status" value="1"/>
</dbReference>
<feature type="region of interest" description="Disordered" evidence="1">
    <location>
        <begin position="104"/>
        <end position="125"/>
    </location>
</feature>
<reference evidence="3" key="1">
    <citation type="submission" date="2025-08" db="UniProtKB">
        <authorList>
            <consortium name="Ensembl"/>
        </authorList>
    </citation>
    <scope>IDENTIFICATION</scope>
</reference>
<dbReference type="GO" id="GO:0046983">
    <property type="term" value="F:protein dimerization activity"/>
    <property type="evidence" value="ECO:0007669"/>
    <property type="project" value="InterPro"/>
</dbReference>
<feature type="domain" description="BHLH" evidence="2">
    <location>
        <begin position="116"/>
        <end position="168"/>
    </location>
</feature>
<protein>
    <submittedName>
        <fullName evidence="3">Transcription factor 23</fullName>
    </submittedName>
</protein>
<evidence type="ECO:0000313" key="3">
    <source>
        <dbReference type="Ensembl" id="ENSFTIP00000011365.1"/>
    </source>
</evidence>
<evidence type="ECO:0000313" key="4">
    <source>
        <dbReference type="Proteomes" id="UP000694562"/>
    </source>
</evidence>
<feature type="compositionally biased region" description="Gly residues" evidence="1">
    <location>
        <begin position="270"/>
        <end position="283"/>
    </location>
</feature>
<evidence type="ECO:0000256" key="1">
    <source>
        <dbReference type="SAM" id="MobiDB-lite"/>
    </source>
</evidence>
<dbReference type="InterPro" id="IPR050283">
    <property type="entry name" value="E-box_TF_Regulators"/>
</dbReference>
<sequence length="283" mass="29189">MGCGVGPATTHGCSTATTTRSSRGRRGSGSPARAARHFWGVGAGRTPGPLSAHPGDQENPLAEGQVRSWPSTHGSSGEPHGHACHPLPLTIPASAVGCHRLRAGSAPLSPQGPPGPLCPQNAARERSRVRALRRAFLSLQAALPTVPPGTKLSKLDVLVLATSYIAHLSHVLGCGPPPPVPSRPLHGHPLLHPLKKWPMRSRLYAGPWGGAGPDPPGAATATSSQEHTSLGDSRLARGESPPRPPQCPQPREPLPLLSPHSMGRLCPRVGIGGSSKDGGGGQY</sequence>
<dbReference type="Gene3D" id="4.10.280.10">
    <property type="entry name" value="Helix-loop-helix DNA-binding domain"/>
    <property type="match status" value="1"/>
</dbReference>
<dbReference type="GO" id="GO:0000977">
    <property type="term" value="F:RNA polymerase II transcription regulatory region sequence-specific DNA binding"/>
    <property type="evidence" value="ECO:0007669"/>
    <property type="project" value="TreeGrafter"/>
</dbReference>
<reference evidence="3" key="2">
    <citation type="submission" date="2025-09" db="UniProtKB">
        <authorList>
            <consortium name="Ensembl"/>
        </authorList>
    </citation>
    <scope>IDENTIFICATION</scope>
</reference>
<organism evidence="3 4">
    <name type="scientific">Falco tinnunculus</name>
    <name type="common">Common kestrel</name>
    <dbReference type="NCBI Taxonomy" id="100819"/>
    <lineage>
        <taxon>Eukaryota</taxon>
        <taxon>Metazoa</taxon>
        <taxon>Chordata</taxon>
        <taxon>Craniata</taxon>
        <taxon>Vertebrata</taxon>
        <taxon>Euteleostomi</taxon>
        <taxon>Archelosauria</taxon>
        <taxon>Archosauria</taxon>
        <taxon>Dinosauria</taxon>
        <taxon>Saurischia</taxon>
        <taxon>Theropoda</taxon>
        <taxon>Coelurosauria</taxon>
        <taxon>Aves</taxon>
        <taxon>Neognathae</taxon>
        <taxon>Neoaves</taxon>
        <taxon>Telluraves</taxon>
        <taxon>Australaves</taxon>
        <taxon>Falconiformes</taxon>
        <taxon>Falconidae</taxon>
        <taxon>Falco</taxon>
    </lineage>
</organism>
<name>A0A8C4UCZ1_FALTI</name>